<dbReference type="GO" id="GO:0032259">
    <property type="term" value="P:methylation"/>
    <property type="evidence" value="ECO:0007669"/>
    <property type="project" value="UniProtKB-KW"/>
</dbReference>
<keyword evidence="5" id="KW-0963">Cytoplasm</keyword>
<keyword evidence="7" id="KW-0808">Transferase</keyword>
<evidence type="ECO:0000256" key="3">
    <source>
        <dbReference type="ARBA" id="ARBA00011890"/>
    </source>
</evidence>
<dbReference type="SUPFAM" id="SSF53335">
    <property type="entry name" value="S-adenosyl-L-methionine-dependent methyltransferases"/>
    <property type="match status" value="1"/>
</dbReference>
<protein>
    <recommendedName>
        <fullName evidence="4">Protein-L-isoaspartate O-methyltransferase</fullName>
        <ecNumber evidence="3">2.1.1.77</ecNumber>
    </recommendedName>
    <alternativeName>
        <fullName evidence="11">L-isoaspartyl protein carboxyl methyltransferase</fullName>
    </alternativeName>
    <alternativeName>
        <fullName evidence="9">Protein L-isoaspartyl methyltransferase</fullName>
    </alternativeName>
    <alternativeName>
        <fullName evidence="10">Protein-beta-aspartate methyltransferase</fullName>
    </alternativeName>
</protein>
<gene>
    <name evidence="12" type="ORF">Psuf_008480</name>
</gene>
<evidence type="ECO:0000256" key="11">
    <source>
        <dbReference type="ARBA" id="ARBA00031350"/>
    </source>
</evidence>
<comment type="subcellular location">
    <subcellularLocation>
        <location evidence="1">Cytoplasm</location>
    </subcellularLocation>
</comment>
<dbReference type="AlphaFoldDB" id="A0A6F8YBQ2"/>
<proteinExistence type="inferred from homology"/>
<organism evidence="12 13">
    <name type="scientific">Phytohabitans suffuscus</name>
    <dbReference type="NCBI Taxonomy" id="624315"/>
    <lineage>
        <taxon>Bacteria</taxon>
        <taxon>Bacillati</taxon>
        <taxon>Actinomycetota</taxon>
        <taxon>Actinomycetes</taxon>
        <taxon>Micromonosporales</taxon>
        <taxon>Micromonosporaceae</taxon>
    </lineage>
</organism>
<evidence type="ECO:0000256" key="7">
    <source>
        <dbReference type="ARBA" id="ARBA00022679"/>
    </source>
</evidence>
<evidence type="ECO:0000256" key="6">
    <source>
        <dbReference type="ARBA" id="ARBA00022603"/>
    </source>
</evidence>
<dbReference type="Proteomes" id="UP000503011">
    <property type="component" value="Chromosome"/>
</dbReference>
<dbReference type="EC" id="2.1.1.77" evidence="3"/>
<name>A0A6F8YBQ2_9ACTN</name>
<evidence type="ECO:0000256" key="9">
    <source>
        <dbReference type="ARBA" id="ARBA00030757"/>
    </source>
</evidence>
<keyword evidence="8" id="KW-0949">S-adenosyl-L-methionine</keyword>
<keyword evidence="13" id="KW-1185">Reference proteome</keyword>
<keyword evidence="6" id="KW-0489">Methyltransferase</keyword>
<evidence type="ECO:0000256" key="2">
    <source>
        <dbReference type="ARBA" id="ARBA00005369"/>
    </source>
</evidence>
<dbReference type="PANTHER" id="PTHR11579:SF0">
    <property type="entry name" value="PROTEIN-L-ISOASPARTATE(D-ASPARTATE) O-METHYLTRANSFERASE"/>
    <property type="match status" value="1"/>
</dbReference>
<evidence type="ECO:0000256" key="4">
    <source>
        <dbReference type="ARBA" id="ARBA00013346"/>
    </source>
</evidence>
<dbReference type="InterPro" id="IPR029063">
    <property type="entry name" value="SAM-dependent_MTases_sf"/>
</dbReference>
<dbReference type="InterPro" id="IPR000682">
    <property type="entry name" value="PCMT"/>
</dbReference>
<dbReference type="GO" id="GO:0005737">
    <property type="term" value="C:cytoplasm"/>
    <property type="evidence" value="ECO:0007669"/>
    <property type="project" value="UniProtKB-SubCell"/>
</dbReference>
<dbReference type="CDD" id="cd02440">
    <property type="entry name" value="AdoMet_MTases"/>
    <property type="match status" value="1"/>
</dbReference>
<evidence type="ECO:0000256" key="1">
    <source>
        <dbReference type="ARBA" id="ARBA00004496"/>
    </source>
</evidence>
<dbReference type="GO" id="GO:0004719">
    <property type="term" value="F:protein-L-isoaspartate (D-aspartate) O-methyltransferase activity"/>
    <property type="evidence" value="ECO:0007669"/>
    <property type="project" value="UniProtKB-EC"/>
</dbReference>
<evidence type="ECO:0000256" key="5">
    <source>
        <dbReference type="ARBA" id="ARBA00022490"/>
    </source>
</evidence>
<dbReference type="EMBL" id="AP022871">
    <property type="protein sequence ID" value="BCB83535.1"/>
    <property type="molecule type" value="Genomic_DNA"/>
</dbReference>
<reference evidence="12 13" key="1">
    <citation type="submission" date="2020-03" db="EMBL/GenBank/DDBJ databases">
        <title>Whole genome shotgun sequence of Phytohabitans suffuscus NBRC 105367.</title>
        <authorList>
            <person name="Komaki H."/>
            <person name="Tamura T."/>
        </authorList>
    </citation>
    <scope>NUCLEOTIDE SEQUENCE [LARGE SCALE GENOMIC DNA]</scope>
    <source>
        <strain evidence="12 13">NBRC 105367</strain>
    </source>
</reference>
<dbReference type="Pfam" id="PF01135">
    <property type="entry name" value="PCMT"/>
    <property type="match status" value="1"/>
</dbReference>
<evidence type="ECO:0000256" key="8">
    <source>
        <dbReference type="ARBA" id="ARBA00022691"/>
    </source>
</evidence>
<dbReference type="KEGG" id="psuu:Psuf_008480"/>
<evidence type="ECO:0000313" key="13">
    <source>
        <dbReference type="Proteomes" id="UP000503011"/>
    </source>
</evidence>
<comment type="similarity">
    <text evidence="2">Belongs to the methyltransferase superfamily. L-isoaspartyl/D-aspartyl protein methyltransferase family.</text>
</comment>
<sequence>MASSAQPRRRFAERLWREGAITRPEVAEAFATVPREAFVTEGFHGRDGTWVAPDAEGFLDAVYTNDVLVTKVEDGRATSSSSQPSLMATMIEALGIGPGTRVLEVGAGTGYNAALMSATGARVTTVDVQPDVVERAGAALASVHSTVDLQLGDGYAGWAAGAPYDRVIVTVGVAGASPLWLDQLAPGGFVLAPTRHAGHHPVLRVTRAAGGTVHAAGVCAAGFMSAAGPLSAVYPGAHPLGGDPLPAATVSHPARFDPPLDVFGYHDLWFALGAWDSRTTYAHTPDSAGNGGCALLDELTGGGAAIWPDGAVDGSGPNARAYAERASALVDRWLASGRPAVPAWRAPMTLDGDPASPIWVARDWRLVPGDLQEP</sequence>
<evidence type="ECO:0000256" key="10">
    <source>
        <dbReference type="ARBA" id="ARBA00031323"/>
    </source>
</evidence>
<accession>A0A6F8YBQ2</accession>
<dbReference type="Gene3D" id="3.40.50.150">
    <property type="entry name" value="Vaccinia Virus protein VP39"/>
    <property type="match status" value="1"/>
</dbReference>
<evidence type="ECO:0000313" key="12">
    <source>
        <dbReference type="EMBL" id="BCB83535.1"/>
    </source>
</evidence>
<dbReference type="PANTHER" id="PTHR11579">
    <property type="entry name" value="PROTEIN-L-ISOASPARTATE O-METHYLTRANSFERASE"/>
    <property type="match status" value="1"/>
</dbReference>
<reference evidence="12 13" key="2">
    <citation type="submission" date="2020-03" db="EMBL/GenBank/DDBJ databases">
        <authorList>
            <person name="Ichikawa N."/>
            <person name="Kimura A."/>
            <person name="Kitahashi Y."/>
            <person name="Uohara A."/>
        </authorList>
    </citation>
    <scope>NUCLEOTIDE SEQUENCE [LARGE SCALE GENOMIC DNA]</scope>
    <source>
        <strain evidence="12 13">NBRC 105367</strain>
    </source>
</reference>
<dbReference type="RefSeq" id="WP_173153972.1">
    <property type="nucleotide sequence ID" value="NZ_AP022871.1"/>
</dbReference>